<keyword evidence="4" id="KW-1185">Reference proteome</keyword>
<dbReference type="InterPro" id="IPR001279">
    <property type="entry name" value="Metallo-B-lactamas"/>
</dbReference>
<dbReference type="InterPro" id="IPR044528">
    <property type="entry name" value="POD-like_MBL-fold"/>
</dbReference>
<protein>
    <submittedName>
        <fullName evidence="3">MBL fold metallo-hydrolase</fullName>
    </submittedName>
</protein>
<dbReference type="Gene3D" id="3.60.15.10">
    <property type="entry name" value="Ribonuclease Z/Hydroxyacylglutathione hydrolase-like"/>
    <property type="match status" value="1"/>
</dbReference>
<comment type="caution">
    <text evidence="3">The sequence shown here is derived from an EMBL/GenBank/DDBJ whole genome shotgun (WGS) entry which is preliminary data.</text>
</comment>
<accession>A0A934K1H9</accession>
<feature type="domain" description="Rhodanese" evidence="2">
    <location>
        <begin position="375"/>
        <end position="463"/>
    </location>
</feature>
<proteinExistence type="predicted"/>
<dbReference type="CDD" id="cd07724">
    <property type="entry name" value="POD-like_MBL-fold"/>
    <property type="match status" value="1"/>
</dbReference>
<dbReference type="InterPro" id="IPR001763">
    <property type="entry name" value="Rhodanese-like_dom"/>
</dbReference>
<dbReference type="SMART" id="SM00450">
    <property type="entry name" value="RHOD"/>
    <property type="match status" value="2"/>
</dbReference>
<evidence type="ECO:0000256" key="1">
    <source>
        <dbReference type="ARBA" id="ARBA00022723"/>
    </source>
</evidence>
<dbReference type="InterPro" id="IPR051682">
    <property type="entry name" value="Mito_Persulfide_Diox"/>
</dbReference>
<dbReference type="Pfam" id="PF00581">
    <property type="entry name" value="Rhodanese"/>
    <property type="match status" value="2"/>
</dbReference>
<sequence length="465" mass="50616">MNAAQPQVELFRAAELGNTAFLVSDPEAGEAVAIDPLRDVDQYLRRADALGVRITRSLETHIHNDFVSGSRELEAEVGASICAAADSGLEFAFHALRERSEVSVGRWRLRAMHTPGHTPDHLAYLLLDEQGNELALFSGGALMIGAIARTDLFGPHLATHLALEAFKTLHVRLRNLPDGVALYPTHGGGSFCAAGSSDVHTSTIGRERMTNPFLQTTDLMPFIARALHQGPFPAYYRDMNALNRHGASLLGRSLPPLRKLSPDLADHHRRRGAALVDVRTGRDYDRGHIPGSFNVGLEGPFSAWVGWVIERKRPIVLLGGSEREHAEAHRQLLRIGFDGVVGQLDGGLDAWTASGRELTTFETAEVADLASWILSAEPMTVVDARNEDEWVHGHVPGAVRMPVPDIPHHAHELPQEAPVAVHCGVGYRAAIAASLLEQAGLRRIIHVIGPYSDWDRLHLAATIPG</sequence>
<dbReference type="PROSITE" id="PS50206">
    <property type="entry name" value="RHODANESE_3"/>
    <property type="match status" value="2"/>
</dbReference>
<dbReference type="AlphaFoldDB" id="A0A934K1H9"/>
<organism evidence="3 4">
    <name type="scientific">Candidatus Nephthysia bennettiae</name>
    <dbReference type="NCBI Taxonomy" id="3127016"/>
    <lineage>
        <taxon>Bacteria</taxon>
        <taxon>Bacillati</taxon>
        <taxon>Candidatus Dormiibacterota</taxon>
        <taxon>Candidatus Dormibacteria</taxon>
        <taxon>Candidatus Dormibacterales</taxon>
        <taxon>Candidatus Dormibacteraceae</taxon>
        <taxon>Candidatus Nephthysia</taxon>
    </lineage>
</organism>
<keyword evidence="1" id="KW-0479">Metal-binding</keyword>
<dbReference type="SMART" id="SM00849">
    <property type="entry name" value="Lactamase_B"/>
    <property type="match status" value="1"/>
</dbReference>
<dbReference type="GO" id="GO:0046872">
    <property type="term" value="F:metal ion binding"/>
    <property type="evidence" value="ECO:0007669"/>
    <property type="project" value="UniProtKB-KW"/>
</dbReference>
<gene>
    <name evidence="3" type="ORF">JF922_03640</name>
</gene>
<dbReference type="InterPro" id="IPR036866">
    <property type="entry name" value="RibonucZ/Hydroxyglut_hydro"/>
</dbReference>
<dbReference type="Proteomes" id="UP000612893">
    <property type="component" value="Unassembled WGS sequence"/>
</dbReference>
<dbReference type="CDD" id="cd00158">
    <property type="entry name" value="RHOD"/>
    <property type="match status" value="2"/>
</dbReference>
<feature type="domain" description="Rhodanese" evidence="2">
    <location>
        <begin position="269"/>
        <end position="360"/>
    </location>
</feature>
<dbReference type="RefSeq" id="WP_338199179.1">
    <property type="nucleotide sequence ID" value="NZ_JAEKNR010000040.1"/>
</dbReference>
<evidence type="ECO:0000259" key="2">
    <source>
        <dbReference type="PROSITE" id="PS50206"/>
    </source>
</evidence>
<dbReference type="PANTHER" id="PTHR43084:SF1">
    <property type="entry name" value="PERSULFIDE DIOXYGENASE ETHE1, MITOCHONDRIAL"/>
    <property type="match status" value="1"/>
</dbReference>
<dbReference type="InterPro" id="IPR036873">
    <property type="entry name" value="Rhodanese-like_dom_sf"/>
</dbReference>
<evidence type="ECO:0000313" key="4">
    <source>
        <dbReference type="Proteomes" id="UP000612893"/>
    </source>
</evidence>
<dbReference type="SUPFAM" id="SSF56281">
    <property type="entry name" value="Metallo-hydrolase/oxidoreductase"/>
    <property type="match status" value="1"/>
</dbReference>
<dbReference type="SUPFAM" id="SSF52821">
    <property type="entry name" value="Rhodanese/Cell cycle control phosphatase"/>
    <property type="match status" value="2"/>
</dbReference>
<name>A0A934K1H9_9BACT</name>
<dbReference type="PANTHER" id="PTHR43084">
    <property type="entry name" value="PERSULFIDE DIOXYGENASE ETHE1"/>
    <property type="match status" value="1"/>
</dbReference>
<dbReference type="Gene3D" id="3.40.250.10">
    <property type="entry name" value="Rhodanese-like domain"/>
    <property type="match status" value="2"/>
</dbReference>
<evidence type="ECO:0000313" key="3">
    <source>
        <dbReference type="EMBL" id="MBJ7597164.1"/>
    </source>
</evidence>
<dbReference type="EMBL" id="JAEKNR010000040">
    <property type="protein sequence ID" value="MBJ7597164.1"/>
    <property type="molecule type" value="Genomic_DNA"/>
</dbReference>
<reference evidence="3" key="1">
    <citation type="submission" date="2020-10" db="EMBL/GenBank/DDBJ databases">
        <title>Ca. Dormibacterota MAGs.</title>
        <authorList>
            <person name="Montgomery K."/>
        </authorList>
    </citation>
    <scope>NUCLEOTIDE SEQUENCE [LARGE SCALE GENOMIC DNA]</scope>
    <source>
        <strain evidence="3">SC8812_S17_10</strain>
    </source>
</reference>